<dbReference type="SMART" id="SM00487">
    <property type="entry name" value="DEXDc"/>
    <property type="match status" value="1"/>
</dbReference>
<dbReference type="SMART" id="SM00490">
    <property type="entry name" value="HELICc"/>
    <property type="match status" value="1"/>
</dbReference>
<dbReference type="GO" id="GO:0005634">
    <property type="term" value="C:nucleus"/>
    <property type="evidence" value="ECO:0007669"/>
    <property type="project" value="UniProtKB-SubCell"/>
</dbReference>
<gene>
    <name evidence="12" type="ORF">TWF506_002681</name>
</gene>
<evidence type="ECO:0000256" key="4">
    <source>
        <dbReference type="ARBA" id="ARBA00022801"/>
    </source>
</evidence>
<evidence type="ECO:0000256" key="7">
    <source>
        <dbReference type="ARBA" id="ARBA00023125"/>
    </source>
</evidence>
<dbReference type="EMBL" id="JAVHJM010000010">
    <property type="protein sequence ID" value="KAK6504486.1"/>
    <property type="molecule type" value="Genomic_DNA"/>
</dbReference>
<organism evidence="12 13">
    <name type="scientific">Arthrobotrys conoides</name>
    <dbReference type="NCBI Taxonomy" id="74498"/>
    <lineage>
        <taxon>Eukaryota</taxon>
        <taxon>Fungi</taxon>
        <taxon>Dikarya</taxon>
        <taxon>Ascomycota</taxon>
        <taxon>Pezizomycotina</taxon>
        <taxon>Orbiliomycetes</taxon>
        <taxon>Orbiliales</taxon>
        <taxon>Orbiliaceae</taxon>
        <taxon>Arthrobotrys</taxon>
    </lineage>
</organism>
<comment type="subcellular location">
    <subcellularLocation>
        <location evidence="1">Nucleus</location>
    </subcellularLocation>
</comment>
<keyword evidence="6" id="KW-0067">ATP-binding</keyword>
<evidence type="ECO:0000256" key="8">
    <source>
        <dbReference type="ARBA" id="ARBA00023242"/>
    </source>
</evidence>
<dbReference type="InterPro" id="IPR038718">
    <property type="entry name" value="SNF2-like_sf"/>
</dbReference>
<keyword evidence="5" id="KW-0347">Helicase</keyword>
<dbReference type="GO" id="GO:0003677">
    <property type="term" value="F:DNA binding"/>
    <property type="evidence" value="ECO:0007669"/>
    <property type="project" value="UniProtKB-KW"/>
</dbReference>
<keyword evidence="13" id="KW-1185">Reference proteome</keyword>
<dbReference type="GO" id="GO:0004386">
    <property type="term" value="F:helicase activity"/>
    <property type="evidence" value="ECO:0007669"/>
    <property type="project" value="UniProtKB-KW"/>
</dbReference>
<comment type="similarity">
    <text evidence="2">Belongs to the SNF2/RAD54 helicase family.</text>
</comment>
<evidence type="ECO:0000256" key="2">
    <source>
        <dbReference type="ARBA" id="ARBA00007025"/>
    </source>
</evidence>
<protein>
    <submittedName>
        <fullName evidence="12">Uncharacterized protein</fullName>
    </submittedName>
</protein>
<keyword evidence="7" id="KW-0238">DNA-binding</keyword>
<feature type="domain" description="Helicase ATP-binding" evidence="10">
    <location>
        <begin position="185"/>
        <end position="431"/>
    </location>
</feature>
<feature type="domain" description="Helicase C-terminal" evidence="11">
    <location>
        <begin position="632"/>
        <end position="779"/>
    </location>
</feature>
<dbReference type="InterPro" id="IPR027417">
    <property type="entry name" value="P-loop_NTPase"/>
</dbReference>
<keyword evidence="4" id="KW-0378">Hydrolase</keyword>
<dbReference type="InterPro" id="IPR000330">
    <property type="entry name" value="SNF2_N"/>
</dbReference>
<dbReference type="PROSITE" id="PS51192">
    <property type="entry name" value="HELICASE_ATP_BIND_1"/>
    <property type="match status" value="1"/>
</dbReference>
<dbReference type="InterPro" id="IPR044574">
    <property type="entry name" value="ARIP4-like"/>
</dbReference>
<dbReference type="CDD" id="cd18793">
    <property type="entry name" value="SF2_C_SNF"/>
    <property type="match status" value="1"/>
</dbReference>
<dbReference type="PANTHER" id="PTHR45797">
    <property type="entry name" value="RAD54-LIKE"/>
    <property type="match status" value="1"/>
</dbReference>
<evidence type="ECO:0000259" key="11">
    <source>
        <dbReference type="PROSITE" id="PS51194"/>
    </source>
</evidence>
<dbReference type="Pfam" id="PF00271">
    <property type="entry name" value="Helicase_C"/>
    <property type="match status" value="1"/>
</dbReference>
<dbReference type="Pfam" id="PF00176">
    <property type="entry name" value="SNF2-rel_dom"/>
    <property type="match status" value="1"/>
</dbReference>
<evidence type="ECO:0000256" key="5">
    <source>
        <dbReference type="ARBA" id="ARBA00022806"/>
    </source>
</evidence>
<dbReference type="PANTHER" id="PTHR45797:SF1">
    <property type="entry name" value="HELICASE ARIP4"/>
    <property type="match status" value="1"/>
</dbReference>
<dbReference type="AlphaFoldDB" id="A0AAN8P9K5"/>
<dbReference type="Gene3D" id="3.40.50.300">
    <property type="entry name" value="P-loop containing nucleotide triphosphate hydrolases"/>
    <property type="match status" value="1"/>
</dbReference>
<proteinExistence type="inferred from homology"/>
<evidence type="ECO:0000313" key="13">
    <source>
        <dbReference type="Proteomes" id="UP001307849"/>
    </source>
</evidence>
<dbReference type="PROSITE" id="PS51194">
    <property type="entry name" value="HELICASE_CTER"/>
    <property type="match status" value="1"/>
</dbReference>
<feature type="region of interest" description="Disordered" evidence="9">
    <location>
        <begin position="1"/>
        <end position="59"/>
    </location>
</feature>
<dbReference type="Gene3D" id="3.40.50.10810">
    <property type="entry name" value="Tandem AAA-ATPase domain"/>
    <property type="match status" value="2"/>
</dbReference>
<evidence type="ECO:0000256" key="1">
    <source>
        <dbReference type="ARBA" id="ARBA00004123"/>
    </source>
</evidence>
<feature type="region of interest" description="Disordered" evidence="9">
    <location>
        <begin position="859"/>
        <end position="938"/>
    </location>
</feature>
<sequence length="938" mass="105744">MVSIKENVHSYSMGTKDKARGPQPGVQPPDPKKAKLLSTPARPSDKHGGHTPQAEYGTRMVLVGKDDQDLEDTEDSADELFSIGQRVARPVVERVSTIGLVDSRESSEGKGVNTAVSKPPPRDAKALKVDGTVRALHTTIPDQPAQPVRIVNPNHGPESDPISFPKDIGNKLLDFQVEGVRFLWREVVQKSEGALLAHAMGLGKTFQVVTLLYLISQAGKSGNRRVMEQIPDHLRGSLHILIVAPAGLLLNWKSEFMKWVPKSKNQQLLDIYMPSNLKDPRRRVGMFKQWEEKGGVLLLGYQMFRDCASERSLRNNQRRYNHRNLMPRTDATSTKAGELLHANTPGEDSGDESKNEALALTKKQAAELRRMVLEIPDIVVADEAHAIKNEKSGISEALVQIATNSRIALTGSPLANNLSEYYCLTKWIAEDLFRTRTNAEFRKFFSSPIEAGFYEESSSAQKETALRRLAVLHSVMSPKTHRCSLSRIKDRLPKKIEFLITVELTKIQRDIYSLFAQNVVQENSMSWPEYEKRDDLNVKGFFDHVKCLRTLLNHPKILLEVFRERAKKKAKKAKPRVDRAGLFSASATDTIREKDVLGDAHTEALLSLRKHARAVENFDSPSHSNRMTCLFHIIELAEDINEKVLIFSSSIPTLDYIGTHLSSKSIEYYRIDGLTKPNDRQGFISKFGFENEINIMIISTKAGGVGLNITAASRVVIFDFEFSPQDEEQAIARAYRLGQNKPVFVYRFKVGGTFEDVIHNQSLFKVSLAARVVDQQNPNRLAHRGKAQEYFKPPGECEKGDLLPFKQNYGDPMLLKLIESGLVKMIRLQDDYLDITDHALAGHEQDIQLDLEIYRNDYGQSEDEEPDEDMQIDEDEEPDENMEIDDDDDGGFDEDMEFDNDDDEFDDCESEESGETDPDYKPSTDDDGETDDDDVTAY</sequence>
<dbReference type="Proteomes" id="UP001307849">
    <property type="component" value="Unassembled WGS sequence"/>
</dbReference>
<evidence type="ECO:0000256" key="9">
    <source>
        <dbReference type="SAM" id="MobiDB-lite"/>
    </source>
</evidence>
<dbReference type="SUPFAM" id="SSF52540">
    <property type="entry name" value="P-loop containing nucleoside triphosphate hydrolases"/>
    <property type="match status" value="2"/>
</dbReference>
<evidence type="ECO:0000259" key="10">
    <source>
        <dbReference type="PROSITE" id="PS51192"/>
    </source>
</evidence>
<dbReference type="GO" id="GO:0016887">
    <property type="term" value="F:ATP hydrolysis activity"/>
    <property type="evidence" value="ECO:0007669"/>
    <property type="project" value="InterPro"/>
</dbReference>
<reference evidence="12 13" key="1">
    <citation type="submission" date="2019-10" db="EMBL/GenBank/DDBJ databases">
        <authorList>
            <person name="Palmer J.M."/>
        </authorList>
    </citation>
    <scope>NUCLEOTIDE SEQUENCE [LARGE SCALE GENOMIC DNA]</scope>
    <source>
        <strain evidence="12 13">TWF506</strain>
    </source>
</reference>
<accession>A0AAN8P9K5</accession>
<dbReference type="GO" id="GO:0005524">
    <property type="term" value="F:ATP binding"/>
    <property type="evidence" value="ECO:0007669"/>
    <property type="project" value="UniProtKB-KW"/>
</dbReference>
<feature type="compositionally biased region" description="Acidic residues" evidence="9">
    <location>
        <begin position="860"/>
        <end position="917"/>
    </location>
</feature>
<feature type="region of interest" description="Disordered" evidence="9">
    <location>
        <begin position="323"/>
        <end position="355"/>
    </location>
</feature>
<dbReference type="InterPro" id="IPR014001">
    <property type="entry name" value="Helicase_ATP-bd"/>
</dbReference>
<evidence type="ECO:0000256" key="6">
    <source>
        <dbReference type="ARBA" id="ARBA00022840"/>
    </source>
</evidence>
<evidence type="ECO:0000313" key="12">
    <source>
        <dbReference type="EMBL" id="KAK6504486.1"/>
    </source>
</evidence>
<keyword evidence="8" id="KW-0539">Nucleus</keyword>
<name>A0AAN8P9K5_9PEZI</name>
<evidence type="ECO:0000256" key="3">
    <source>
        <dbReference type="ARBA" id="ARBA00022741"/>
    </source>
</evidence>
<feature type="region of interest" description="Disordered" evidence="9">
    <location>
        <begin position="105"/>
        <end position="125"/>
    </location>
</feature>
<comment type="caution">
    <text evidence="12">The sequence shown here is derived from an EMBL/GenBank/DDBJ whole genome shotgun (WGS) entry which is preliminary data.</text>
</comment>
<keyword evidence="3" id="KW-0547">Nucleotide-binding</keyword>
<dbReference type="InterPro" id="IPR049730">
    <property type="entry name" value="SNF2/RAD54-like_C"/>
</dbReference>
<dbReference type="InterPro" id="IPR001650">
    <property type="entry name" value="Helicase_C-like"/>
</dbReference>
<feature type="compositionally biased region" description="Acidic residues" evidence="9">
    <location>
        <begin position="925"/>
        <end position="938"/>
    </location>
</feature>